<dbReference type="EMBL" id="UINC01125766">
    <property type="protein sequence ID" value="SVD03828.1"/>
    <property type="molecule type" value="Genomic_DNA"/>
</dbReference>
<protein>
    <submittedName>
        <fullName evidence="1">Uncharacterized protein</fullName>
    </submittedName>
</protein>
<accession>A0A382S3X9</accession>
<dbReference type="AlphaFoldDB" id="A0A382S3X9"/>
<name>A0A382S3X9_9ZZZZ</name>
<reference evidence="1" key="1">
    <citation type="submission" date="2018-05" db="EMBL/GenBank/DDBJ databases">
        <authorList>
            <person name="Lanie J.A."/>
            <person name="Ng W.-L."/>
            <person name="Kazmierczak K.M."/>
            <person name="Andrzejewski T.M."/>
            <person name="Davidsen T.M."/>
            <person name="Wayne K.J."/>
            <person name="Tettelin H."/>
            <person name="Glass J.I."/>
            <person name="Rusch D."/>
            <person name="Podicherti R."/>
            <person name="Tsui H.-C.T."/>
            <person name="Winkler M.E."/>
        </authorList>
    </citation>
    <scope>NUCLEOTIDE SEQUENCE</scope>
</reference>
<organism evidence="1">
    <name type="scientific">marine metagenome</name>
    <dbReference type="NCBI Taxonomy" id="408172"/>
    <lineage>
        <taxon>unclassified sequences</taxon>
        <taxon>metagenomes</taxon>
        <taxon>ecological metagenomes</taxon>
    </lineage>
</organism>
<gene>
    <name evidence="1" type="ORF">METZ01_LOCUS356682</name>
</gene>
<proteinExistence type="predicted"/>
<evidence type="ECO:0000313" key="1">
    <source>
        <dbReference type="EMBL" id="SVD03828.1"/>
    </source>
</evidence>
<sequence>MPGFVGVHKAAIPTTSKERVTISLAIPKKTYKKQSIFLLSTQPNITLNFNQNVFKIDNNER</sequence>